<accession>A0A2P7B4X0</accession>
<evidence type="ECO:0000313" key="2">
    <source>
        <dbReference type="Proteomes" id="UP000241764"/>
    </source>
</evidence>
<proteinExistence type="predicted"/>
<evidence type="ECO:0000313" key="1">
    <source>
        <dbReference type="EMBL" id="PSH61506.1"/>
    </source>
</evidence>
<dbReference type="OrthoDB" id="9888179at2"/>
<protein>
    <submittedName>
        <fullName evidence="1">Uncharacterized protein</fullName>
    </submittedName>
</protein>
<comment type="caution">
    <text evidence="1">The sequence shown here is derived from an EMBL/GenBank/DDBJ whole genome shotgun (WGS) entry which is preliminary data.</text>
</comment>
<dbReference type="EMBL" id="PGGM01000012">
    <property type="protein sequence ID" value="PSH61506.1"/>
    <property type="molecule type" value="Genomic_DNA"/>
</dbReference>
<gene>
    <name evidence="1" type="ORF">CU103_22030</name>
</gene>
<dbReference type="Proteomes" id="UP000241764">
    <property type="component" value="Unassembled WGS sequence"/>
</dbReference>
<name>A0A2P7B4X0_9HYPH</name>
<sequence length="68" mass="7788">MNDRIKLEQQIATDMEALPEGFGRIDIEAIARFYAGRFVRIPFNDIVAMMVKEAERRGVPYAKTGQEI</sequence>
<dbReference type="AlphaFoldDB" id="A0A2P7B4X0"/>
<organism evidence="1 2">
    <name type="scientific">Phyllobacterium sophorae</name>
    <dbReference type="NCBI Taxonomy" id="1520277"/>
    <lineage>
        <taxon>Bacteria</taxon>
        <taxon>Pseudomonadati</taxon>
        <taxon>Pseudomonadota</taxon>
        <taxon>Alphaproteobacteria</taxon>
        <taxon>Hyphomicrobiales</taxon>
        <taxon>Phyllobacteriaceae</taxon>
        <taxon>Phyllobacterium</taxon>
    </lineage>
</organism>
<keyword evidence="2" id="KW-1185">Reference proteome</keyword>
<reference evidence="2" key="1">
    <citation type="submission" date="2017-11" db="EMBL/GenBank/DDBJ databases">
        <authorList>
            <person name="Kuznetsova I."/>
            <person name="Sazanova A."/>
            <person name="Chirak E."/>
            <person name="Safronova V."/>
            <person name="Willems A."/>
        </authorList>
    </citation>
    <scope>NUCLEOTIDE SEQUENCE [LARGE SCALE GENOMIC DNA]</scope>
    <source>
        <strain evidence="2">CCBAU 03422</strain>
    </source>
</reference>
<dbReference type="RefSeq" id="WP_106666182.1">
    <property type="nucleotide sequence ID" value="NZ_PGGM01000012.1"/>
</dbReference>